<dbReference type="PROSITE" id="PS51352">
    <property type="entry name" value="THIOREDOXIN_2"/>
    <property type="match status" value="1"/>
</dbReference>
<comment type="caution">
    <text evidence="10">The sequence shown here is derived from an EMBL/GenBank/DDBJ whole genome shotgun (WGS) entry which is preliminary data.</text>
</comment>
<evidence type="ECO:0000256" key="1">
    <source>
        <dbReference type="ARBA" id="ARBA00004418"/>
    </source>
</evidence>
<evidence type="ECO:0000256" key="6">
    <source>
        <dbReference type="ARBA" id="ARBA00023284"/>
    </source>
</evidence>
<dbReference type="InterPro" id="IPR036249">
    <property type="entry name" value="Thioredoxin-like_sf"/>
</dbReference>
<feature type="chain" id="PRO_5045039106" description="Thiol:disulfide interchange protein" evidence="8">
    <location>
        <begin position="21"/>
        <end position="202"/>
    </location>
</feature>
<keyword evidence="4 7" id="KW-0574">Periplasm</keyword>
<keyword evidence="5 7" id="KW-1015">Disulfide bond</keyword>
<dbReference type="PROSITE" id="PS00194">
    <property type="entry name" value="THIOREDOXIN_1"/>
    <property type="match status" value="1"/>
</dbReference>
<proteinExistence type="inferred from homology"/>
<keyword evidence="6" id="KW-0676">Redox-active center</keyword>
<evidence type="ECO:0000256" key="8">
    <source>
        <dbReference type="SAM" id="SignalP"/>
    </source>
</evidence>
<dbReference type="InterPro" id="IPR017937">
    <property type="entry name" value="Thioredoxin_CS"/>
</dbReference>
<dbReference type="PANTHER" id="PTHR35891">
    <property type="entry name" value="THIOL:DISULFIDE INTERCHANGE PROTEIN DSBA"/>
    <property type="match status" value="1"/>
</dbReference>
<feature type="domain" description="Thioredoxin" evidence="9">
    <location>
        <begin position="8"/>
        <end position="201"/>
    </location>
</feature>
<name>A0ABP9RTK5_9GAMM</name>
<keyword evidence="3 8" id="KW-0732">Signal</keyword>
<dbReference type="InterPro" id="IPR001853">
    <property type="entry name" value="DSBA-like_thioredoxin_dom"/>
</dbReference>
<dbReference type="RefSeq" id="WP_345315314.1">
    <property type="nucleotide sequence ID" value="NZ_BAABLF010000004.1"/>
</dbReference>
<dbReference type="SUPFAM" id="SSF52833">
    <property type="entry name" value="Thioredoxin-like"/>
    <property type="match status" value="1"/>
</dbReference>
<comment type="similarity">
    <text evidence="2">Belongs to the thioredoxin family. DsbA subfamily.</text>
</comment>
<accession>A0ABP9RTK5</accession>
<feature type="signal peptide" evidence="8">
    <location>
        <begin position="1"/>
        <end position="20"/>
    </location>
</feature>
<dbReference type="InterPro" id="IPR023205">
    <property type="entry name" value="DsbA/DsbL"/>
</dbReference>
<evidence type="ECO:0000256" key="4">
    <source>
        <dbReference type="ARBA" id="ARBA00022764"/>
    </source>
</evidence>
<comment type="subcellular location">
    <subcellularLocation>
        <location evidence="1 7">Periplasm</location>
    </subcellularLocation>
</comment>
<dbReference type="PIRSF" id="PIRSF001488">
    <property type="entry name" value="Tdi_protein"/>
    <property type="match status" value="1"/>
</dbReference>
<dbReference type="Proteomes" id="UP001501600">
    <property type="component" value="Unassembled WGS sequence"/>
</dbReference>
<evidence type="ECO:0000256" key="2">
    <source>
        <dbReference type="ARBA" id="ARBA00005791"/>
    </source>
</evidence>
<evidence type="ECO:0000313" key="10">
    <source>
        <dbReference type="EMBL" id="GAA5186931.1"/>
    </source>
</evidence>
<dbReference type="Gene3D" id="3.40.30.10">
    <property type="entry name" value="Glutaredoxin"/>
    <property type="match status" value="1"/>
</dbReference>
<dbReference type="InterPro" id="IPR013766">
    <property type="entry name" value="Thioredoxin_domain"/>
</dbReference>
<evidence type="ECO:0000256" key="5">
    <source>
        <dbReference type="ARBA" id="ARBA00023157"/>
    </source>
</evidence>
<reference evidence="11" key="1">
    <citation type="journal article" date="2019" name="Int. J. Syst. Evol. Microbiol.">
        <title>The Global Catalogue of Microorganisms (GCM) 10K type strain sequencing project: providing services to taxonomists for standard genome sequencing and annotation.</title>
        <authorList>
            <consortium name="The Broad Institute Genomics Platform"/>
            <consortium name="The Broad Institute Genome Sequencing Center for Infectious Disease"/>
            <person name="Wu L."/>
            <person name="Ma J."/>
        </authorList>
    </citation>
    <scope>NUCLEOTIDE SEQUENCE [LARGE SCALE GENOMIC DNA]</scope>
    <source>
        <strain evidence="11">JCM 18720</strain>
    </source>
</reference>
<dbReference type="Pfam" id="PF01323">
    <property type="entry name" value="DSBA"/>
    <property type="match status" value="1"/>
</dbReference>
<keyword evidence="11" id="KW-1185">Reference proteome</keyword>
<evidence type="ECO:0000256" key="3">
    <source>
        <dbReference type="ARBA" id="ARBA00022729"/>
    </source>
</evidence>
<sequence>MKKLLSIAFALILAPMSVLATDFQEGTHYTTFSQAPSNGAPQVTEFFSFYCGHCYNFEKNFVGPIKDGLSDGVKFEQYHVDFIGGPMGVEMARAFAVAKVLKVEDRIKLAMFSAIHDAQKQFATQRDIKSLYADNGIAEADYDKAAASFMVNAMMKQWKKAQTESGVRGVPAMMVNNKYLVNTGSVSSLDELTELLNYLAAK</sequence>
<dbReference type="CDD" id="cd03019">
    <property type="entry name" value="DsbA_DsbA"/>
    <property type="match status" value="1"/>
</dbReference>
<evidence type="ECO:0000259" key="9">
    <source>
        <dbReference type="PROSITE" id="PS51352"/>
    </source>
</evidence>
<organism evidence="10 11">
    <name type="scientific">Ferrimonas gelatinilytica</name>
    <dbReference type="NCBI Taxonomy" id="1255257"/>
    <lineage>
        <taxon>Bacteria</taxon>
        <taxon>Pseudomonadati</taxon>
        <taxon>Pseudomonadota</taxon>
        <taxon>Gammaproteobacteria</taxon>
        <taxon>Alteromonadales</taxon>
        <taxon>Ferrimonadaceae</taxon>
        <taxon>Ferrimonas</taxon>
    </lineage>
</organism>
<protein>
    <recommendedName>
        <fullName evidence="7">Thiol:disulfide interchange protein</fullName>
    </recommendedName>
</protein>
<dbReference type="EMBL" id="BAABLF010000004">
    <property type="protein sequence ID" value="GAA5186931.1"/>
    <property type="molecule type" value="Genomic_DNA"/>
</dbReference>
<gene>
    <name evidence="10" type="ORF">GCM10025772_03480</name>
</gene>
<dbReference type="PANTHER" id="PTHR35891:SF2">
    <property type="entry name" value="THIOL:DISULFIDE INTERCHANGE PROTEIN DSBA"/>
    <property type="match status" value="1"/>
</dbReference>
<evidence type="ECO:0000256" key="7">
    <source>
        <dbReference type="PIRNR" id="PIRNR001488"/>
    </source>
</evidence>
<dbReference type="InterPro" id="IPR050824">
    <property type="entry name" value="Thiol_disulfide_DsbA"/>
</dbReference>
<evidence type="ECO:0000313" key="11">
    <source>
        <dbReference type="Proteomes" id="UP001501600"/>
    </source>
</evidence>